<name>A0A0F9U786_9ZZZZ</name>
<comment type="caution">
    <text evidence="1">The sequence shown here is derived from an EMBL/GenBank/DDBJ whole genome shotgun (WGS) entry which is preliminary data.</text>
</comment>
<evidence type="ECO:0000313" key="1">
    <source>
        <dbReference type="EMBL" id="KKN49503.1"/>
    </source>
</evidence>
<gene>
    <name evidence="1" type="ORF">LCGC14_0642100</name>
</gene>
<organism evidence="1">
    <name type="scientific">marine sediment metagenome</name>
    <dbReference type="NCBI Taxonomy" id="412755"/>
    <lineage>
        <taxon>unclassified sequences</taxon>
        <taxon>metagenomes</taxon>
        <taxon>ecological metagenomes</taxon>
    </lineage>
</organism>
<proteinExistence type="predicted"/>
<protein>
    <submittedName>
        <fullName evidence="1">Uncharacterized protein</fullName>
    </submittedName>
</protein>
<dbReference type="EMBL" id="LAZR01001165">
    <property type="protein sequence ID" value="KKN49503.1"/>
    <property type="molecule type" value="Genomic_DNA"/>
</dbReference>
<reference evidence="1" key="1">
    <citation type="journal article" date="2015" name="Nature">
        <title>Complex archaea that bridge the gap between prokaryotes and eukaryotes.</title>
        <authorList>
            <person name="Spang A."/>
            <person name="Saw J.H."/>
            <person name="Jorgensen S.L."/>
            <person name="Zaremba-Niedzwiedzka K."/>
            <person name="Martijn J."/>
            <person name="Lind A.E."/>
            <person name="van Eijk R."/>
            <person name="Schleper C."/>
            <person name="Guy L."/>
            <person name="Ettema T.J."/>
        </authorList>
    </citation>
    <scope>NUCLEOTIDE SEQUENCE</scope>
</reference>
<accession>A0A0F9U786</accession>
<sequence>MYLERIRILIEKQYEDHPTGCGGSFGELLCWEIHTNGLTFIWLAEKWGVSLHLLGELIYDHCKRLEKEPAVNHNYKQVEKQSDAFALRYVGKSKDEKKS</sequence>
<dbReference type="AlphaFoldDB" id="A0A0F9U786"/>